<dbReference type="SUPFAM" id="SSF57701">
    <property type="entry name" value="Zn2/Cys6 DNA-binding domain"/>
    <property type="match status" value="1"/>
</dbReference>
<evidence type="ECO:0000256" key="2">
    <source>
        <dbReference type="ARBA" id="ARBA00023015"/>
    </source>
</evidence>
<dbReference type="GO" id="GO:0008270">
    <property type="term" value="F:zinc ion binding"/>
    <property type="evidence" value="ECO:0007669"/>
    <property type="project" value="InterPro"/>
</dbReference>
<dbReference type="InterPro" id="IPR050987">
    <property type="entry name" value="AtrR-like"/>
</dbReference>
<evidence type="ECO:0000256" key="5">
    <source>
        <dbReference type="ARBA" id="ARBA00023242"/>
    </source>
</evidence>
<feature type="domain" description="Zn(2)-C6 fungal-type" evidence="6">
    <location>
        <begin position="10"/>
        <end position="40"/>
    </location>
</feature>
<evidence type="ECO:0000256" key="1">
    <source>
        <dbReference type="ARBA" id="ARBA00022723"/>
    </source>
</evidence>
<evidence type="ECO:0000313" key="7">
    <source>
        <dbReference type="EMBL" id="KAE8330390.1"/>
    </source>
</evidence>
<dbReference type="PROSITE" id="PS50048">
    <property type="entry name" value="ZN2_CY6_FUNGAL_2"/>
    <property type="match status" value="1"/>
</dbReference>
<dbReference type="CDD" id="cd00067">
    <property type="entry name" value="GAL4"/>
    <property type="match status" value="1"/>
</dbReference>
<reference evidence="8" key="1">
    <citation type="submission" date="2019-04" db="EMBL/GenBank/DDBJ databases">
        <title>Friends and foes A comparative genomics studyof 23 Aspergillus species from section Flavi.</title>
        <authorList>
            <consortium name="DOE Joint Genome Institute"/>
            <person name="Kjaerbolling I."/>
            <person name="Vesth T."/>
            <person name="Frisvad J.C."/>
            <person name="Nybo J.L."/>
            <person name="Theobald S."/>
            <person name="Kildgaard S."/>
            <person name="Isbrandt T."/>
            <person name="Kuo A."/>
            <person name="Sato A."/>
            <person name="Lyhne E.K."/>
            <person name="Kogle M.E."/>
            <person name="Wiebenga A."/>
            <person name="Kun R.S."/>
            <person name="Lubbers R.J."/>
            <person name="Makela M.R."/>
            <person name="Barry K."/>
            <person name="Chovatia M."/>
            <person name="Clum A."/>
            <person name="Daum C."/>
            <person name="Haridas S."/>
            <person name="He G."/>
            <person name="LaButti K."/>
            <person name="Lipzen A."/>
            <person name="Mondo S."/>
            <person name="Riley R."/>
            <person name="Salamov A."/>
            <person name="Simmons B.A."/>
            <person name="Magnuson J.K."/>
            <person name="Henrissat B."/>
            <person name="Mortensen U.H."/>
            <person name="Larsen T.O."/>
            <person name="Devries R.P."/>
            <person name="Grigoriev I.V."/>
            <person name="Machida M."/>
            <person name="Baker S.E."/>
            <person name="Andersen M.R."/>
        </authorList>
    </citation>
    <scope>NUCLEOTIDE SEQUENCE [LARGE SCALE GENOMIC DNA]</scope>
    <source>
        <strain evidence="8">CBS 130017</strain>
    </source>
</reference>
<keyword evidence="4" id="KW-0804">Transcription</keyword>
<dbReference type="InterPro" id="IPR007219">
    <property type="entry name" value="XnlR_reg_dom"/>
</dbReference>
<sequence>MSNAGNLRTSCDLCRYRKIRCDRVKPACETCQFAQVACTFTERPPRKTVREQLEETRAQLRHAEENQLRPTGLFDSRGFDAALAAFRWHLAYCVPYNLGDSLFNFDDLSHRLIQSVHLPDAIQTTKVTAPKWPSRPLAEQAIECFSCNRLYAIFPVVDIETLTVLVESDVFDRNNSSFNAANRACLAAFVALISRLRRHDPGFAEADPDAYIEAALSLLPQLTLEHTNIRALEAVLLLALYIAPLGQPQTAEVLLAMAVRVLYNLGGNINANVPRTPSQARDHQHLRALFWLCYCVDKEMSLRKCQAPLINDADCDLDLPANYVPLSSDHQFFTYPLSSQELLYPTDLRLALLKSKIYLQLHSHQSRTHSEARRFQLIRELDQELNDLKSQFPITCQPEAFANGDIPDSLFHDLSLRGVSMHLEHYHCLAKVHGASISASITKRSSSPPSSSIELCYQAARSTLLYIGRVRHLINPETFWIYAQFLLTALLSLYWHLITKPAEAPSQDDIRIMENMLGIFVELQNVNTGRGFPPFIIMEAFIRNLIMSIDR</sequence>
<dbReference type="SMART" id="SM00066">
    <property type="entry name" value="GAL4"/>
    <property type="match status" value="1"/>
</dbReference>
<dbReference type="GO" id="GO:0003677">
    <property type="term" value="F:DNA binding"/>
    <property type="evidence" value="ECO:0007669"/>
    <property type="project" value="UniProtKB-KW"/>
</dbReference>
<gene>
    <name evidence="7" type="ORF">BDV39DRAFT_213124</name>
</gene>
<dbReference type="SMART" id="SM00906">
    <property type="entry name" value="Fungal_trans"/>
    <property type="match status" value="1"/>
</dbReference>
<dbReference type="InterPro" id="IPR001138">
    <property type="entry name" value="Zn2Cys6_DnaBD"/>
</dbReference>
<dbReference type="CDD" id="cd12148">
    <property type="entry name" value="fungal_TF_MHR"/>
    <property type="match status" value="1"/>
</dbReference>
<dbReference type="AlphaFoldDB" id="A0A5N6XFS1"/>
<dbReference type="PANTHER" id="PTHR46910">
    <property type="entry name" value="TRANSCRIPTION FACTOR PDR1"/>
    <property type="match status" value="1"/>
</dbReference>
<keyword evidence="3" id="KW-0238">DNA-binding</keyword>
<evidence type="ECO:0000256" key="4">
    <source>
        <dbReference type="ARBA" id="ARBA00023163"/>
    </source>
</evidence>
<accession>A0A5N6XFS1</accession>
<dbReference type="Proteomes" id="UP000325945">
    <property type="component" value="Unassembled WGS sequence"/>
</dbReference>
<dbReference type="InterPro" id="IPR036864">
    <property type="entry name" value="Zn2-C6_fun-type_DNA-bd_sf"/>
</dbReference>
<keyword evidence="8" id="KW-1185">Reference proteome</keyword>
<dbReference type="GO" id="GO:0000981">
    <property type="term" value="F:DNA-binding transcription factor activity, RNA polymerase II-specific"/>
    <property type="evidence" value="ECO:0007669"/>
    <property type="project" value="InterPro"/>
</dbReference>
<dbReference type="EMBL" id="ML741774">
    <property type="protein sequence ID" value="KAE8330390.1"/>
    <property type="molecule type" value="Genomic_DNA"/>
</dbReference>
<keyword evidence="5" id="KW-0539">Nucleus</keyword>
<evidence type="ECO:0000259" key="6">
    <source>
        <dbReference type="PROSITE" id="PS50048"/>
    </source>
</evidence>
<keyword evidence="1" id="KW-0479">Metal-binding</keyword>
<organism evidence="7 8">
    <name type="scientific">Aspergillus sergii</name>
    <dbReference type="NCBI Taxonomy" id="1034303"/>
    <lineage>
        <taxon>Eukaryota</taxon>
        <taxon>Fungi</taxon>
        <taxon>Dikarya</taxon>
        <taxon>Ascomycota</taxon>
        <taxon>Pezizomycotina</taxon>
        <taxon>Eurotiomycetes</taxon>
        <taxon>Eurotiomycetidae</taxon>
        <taxon>Eurotiales</taxon>
        <taxon>Aspergillaceae</taxon>
        <taxon>Aspergillus</taxon>
        <taxon>Aspergillus subgen. Circumdati</taxon>
    </lineage>
</organism>
<dbReference type="Pfam" id="PF04082">
    <property type="entry name" value="Fungal_trans"/>
    <property type="match status" value="1"/>
</dbReference>
<dbReference type="Pfam" id="PF00172">
    <property type="entry name" value="Zn_clus"/>
    <property type="match status" value="1"/>
</dbReference>
<dbReference type="GO" id="GO:0009893">
    <property type="term" value="P:positive regulation of metabolic process"/>
    <property type="evidence" value="ECO:0007669"/>
    <property type="project" value="UniProtKB-ARBA"/>
</dbReference>
<dbReference type="Gene3D" id="4.10.240.10">
    <property type="entry name" value="Zn(2)-C6 fungal-type DNA-binding domain"/>
    <property type="match status" value="1"/>
</dbReference>
<dbReference type="PANTHER" id="PTHR46910:SF20">
    <property type="entry name" value="ZN(II)2CYS6 TRANSCRIPTION FACTOR (EUROFUNG)-RELATED"/>
    <property type="match status" value="1"/>
</dbReference>
<keyword evidence="2" id="KW-0805">Transcription regulation</keyword>
<name>A0A5N6XFS1_9EURO</name>
<dbReference type="PROSITE" id="PS00463">
    <property type="entry name" value="ZN2_CY6_FUNGAL_1"/>
    <property type="match status" value="1"/>
</dbReference>
<evidence type="ECO:0000313" key="8">
    <source>
        <dbReference type="Proteomes" id="UP000325945"/>
    </source>
</evidence>
<evidence type="ECO:0000256" key="3">
    <source>
        <dbReference type="ARBA" id="ARBA00023125"/>
    </source>
</evidence>
<proteinExistence type="predicted"/>
<dbReference type="GO" id="GO:0006351">
    <property type="term" value="P:DNA-templated transcription"/>
    <property type="evidence" value="ECO:0007669"/>
    <property type="project" value="InterPro"/>
</dbReference>
<protein>
    <recommendedName>
        <fullName evidence="6">Zn(2)-C6 fungal-type domain-containing protein</fullName>
    </recommendedName>
</protein>